<sequence>MCHRNHLCSRYAAAFFKPKTDPSVIYLDTCNLLLSLTTETLESQHSHRSVHYFGRFGRPWKKFKVGPTLKCFLSNDTQKFTFNYHIFVKIR</sequence>
<dbReference type="EMBL" id="CABIJS010000022">
    <property type="protein sequence ID" value="VUZ39894.1"/>
    <property type="molecule type" value="Genomic_DNA"/>
</dbReference>
<keyword evidence="2" id="KW-1185">Reference proteome</keyword>
<protein>
    <submittedName>
        <fullName evidence="1">Uncharacterized protein</fullName>
    </submittedName>
</protein>
<proteinExistence type="predicted"/>
<evidence type="ECO:0000313" key="2">
    <source>
        <dbReference type="Proteomes" id="UP000321570"/>
    </source>
</evidence>
<organism evidence="1 2">
    <name type="scientific">Hymenolepis diminuta</name>
    <name type="common">Rat tapeworm</name>
    <dbReference type="NCBI Taxonomy" id="6216"/>
    <lineage>
        <taxon>Eukaryota</taxon>
        <taxon>Metazoa</taxon>
        <taxon>Spiralia</taxon>
        <taxon>Lophotrochozoa</taxon>
        <taxon>Platyhelminthes</taxon>
        <taxon>Cestoda</taxon>
        <taxon>Eucestoda</taxon>
        <taxon>Cyclophyllidea</taxon>
        <taxon>Hymenolepididae</taxon>
        <taxon>Hymenolepis</taxon>
    </lineage>
</organism>
<reference evidence="1 2" key="1">
    <citation type="submission" date="2019-07" db="EMBL/GenBank/DDBJ databases">
        <authorList>
            <person name="Jastrzebski P J."/>
            <person name="Paukszto L."/>
            <person name="Jastrzebski P J."/>
        </authorList>
    </citation>
    <scope>NUCLEOTIDE SEQUENCE [LARGE SCALE GENOMIC DNA]</scope>
    <source>
        <strain evidence="1 2">WMS-il1</strain>
    </source>
</reference>
<dbReference type="AlphaFoldDB" id="A0A564XZZ5"/>
<evidence type="ECO:0000313" key="1">
    <source>
        <dbReference type="EMBL" id="VUZ39894.1"/>
    </source>
</evidence>
<name>A0A564XZZ5_HYMDI</name>
<accession>A0A564XZZ5</accession>
<gene>
    <name evidence="1" type="ORF">WMSIL1_LOCUS962</name>
</gene>
<dbReference type="Proteomes" id="UP000321570">
    <property type="component" value="Unassembled WGS sequence"/>
</dbReference>